<dbReference type="Gene3D" id="2.30.30.40">
    <property type="entry name" value="SH3 Domains"/>
    <property type="match status" value="1"/>
</dbReference>
<feature type="compositionally biased region" description="Low complexity" evidence="3">
    <location>
        <begin position="1158"/>
        <end position="1174"/>
    </location>
</feature>
<feature type="domain" description="SH3" evidence="4">
    <location>
        <begin position="397"/>
        <end position="458"/>
    </location>
</feature>
<dbReference type="InterPro" id="IPR036028">
    <property type="entry name" value="SH3-like_dom_sf"/>
</dbReference>
<evidence type="ECO:0000259" key="4">
    <source>
        <dbReference type="PROSITE" id="PS50002"/>
    </source>
</evidence>
<keyword evidence="1 2" id="KW-0728">SH3 domain</keyword>
<feature type="compositionally biased region" description="Basic and acidic residues" evidence="3">
    <location>
        <begin position="83"/>
        <end position="94"/>
    </location>
</feature>
<dbReference type="PANTHER" id="PTHR47775:SF1">
    <property type="entry name" value="BUD SITE SELECTION PROTEIN 14"/>
    <property type="match status" value="1"/>
</dbReference>
<dbReference type="PANTHER" id="PTHR47775">
    <property type="entry name" value="BUD SITE SELECTION PROTEIN 14"/>
    <property type="match status" value="1"/>
</dbReference>
<feature type="compositionally biased region" description="Polar residues" evidence="3">
    <location>
        <begin position="1006"/>
        <end position="1023"/>
    </location>
</feature>
<feature type="compositionally biased region" description="Low complexity" evidence="3">
    <location>
        <begin position="127"/>
        <end position="136"/>
    </location>
</feature>
<feature type="region of interest" description="Disordered" evidence="3">
    <location>
        <begin position="532"/>
        <end position="1060"/>
    </location>
</feature>
<accession>A0ABR3P8B1</accession>
<feature type="compositionally biased region" description="Polar residues" evidence="3">
    <location>
        <begin position="63"/>
        <end position="79"/>
    </location>
</feature>
<feature type="compositionally biased region" description="Acidic residues" evidence="3">
    <location>
        <begin position="108"/>
        <end position="124"/>
    </location>
</feature>
<dbReference type="GeneID" id="95976511"/>
<feature type="compositionally biased region" description="Low complexity" evidence="3">
    <location>
        <begin position="739"/>
        <end position="767"/>
    </location>
</feature>
<feature type="region of interest" description="Disordered" evidence="3">
    <location>
        <begin position="331"/>
        <end position="365"/>
    </location>
</feature>
<organism evidence="5 6">
    <name type="scientific">Neodothiora populina</name>
    <dbReference type="NCBI Taxonomy" id="2781224"/>
    <lineage>
        <taxon>Eukaryota</taxon>
        <taxon>Fungi</taxon>
        <taxon>Dikarya</taxon>
        <taxon>Ascomycota</taxon>
        <taxon>Pezizomycotina</taxon>
        <taxon>Dothideomycetes</taxon>
        <taxon>Dothideomycetidae</taxon>
        <taxon>Dothideales</taxon>
        <taxon>Dothioraceae</taxon>
        <taxon>Neodothiora</taxon>
    </lineage>
</organism>
<dbReference type="SUPFAM" id="SSF50044">
    <property type="entry name" value="SH3-domain"/>
    <property type="match status" value="1"/>
</dbReference>
<comment type="caution">
    <text evidence="5">The sequence shown here is derived from an EMBL/GenBank/DDBJ whole genome shotgun (WGS) entry which is preliminary data.</text>
</comment>
<dbReference type="InterPro" id="IPR001452">
    <property type="entry name" value="SH3_domain"/>
</dbReference>
<dbReference type="SMART" id="SM00326">
    <property type="entry name" value="SH3"/>
    <property type="match status" value="1"/>
</dbReference>
<feature type="compositionally biased region" description="Basic and acidic residues" evidence="3">
    <location>
        <begin position="45"/>
        <end position="57"/>
    </location>
</feature>
<dbReference type="InterPro" id="IPR053039">
    <property type="entry name" value="Polarity_Bud-Selection_Reg"/>
</dbReference>
<feature type="compositionally biased region" description="Pro residues" evidence="3">
    <location>
        <begin position="990"/>
        <end position="1004"/>
    </location>
</feature>
<dbReference type="PROSITE" id="PS50002">
    <property type="entry name" value="SH3"/>
    <property type="match status" value="1"/>
</dbReference>
<sequence>MTRPIVVRADTLDLQGQDSPSAKDHSQHNLPAGTGSNQLGPHQAAEIRHVQQERQSEELNLQDAWNQAVDDQNPQSPSQYRAGVEDSAHDDRFHSQHNGTHNHQDGEHTDDEDPDQSEEDDDDMMDRMSSSPSIDDGAYQKTLETLPWPPRSSSLTPSCGTFNRSATSSLDSYPFVNQPEHLPLTMSDFNHDIGPLTAESPISTMRLQDSSPSTHFLSRSPLSSDYNFHRHHLYGEYASHEDDFDGHGNDDDFRGDVKEFEIHNDEGYVENDEVQPAPNSGQSPETTTLAKPTEHLTAASIHYLTTLRPGYLPGPNLICEHVLSDRHAMAEDDSDLDSASNGSAESSSSWATVSDDNSTGELDSSRDDDFDDLSFYTDERFVDSGWGGECLRETEDIDFDFVYALHTFVATVEGQANATKGDTMVLLDDSNSYWWLVRIVKDSSIGYLPAEHIETPTERLARLNKHRNVDLSQAMLGDNMEKSKNPLKKAMRRRNAKTVQFAAPTYVEASDYEYDTEDEESALLADAYNNASAQGEEGPDTNHAEHRELGDGSDETRSRMSDSSGSDDAKDVKPPIEEPLGSPTLVDSTEAAPLKSRKGTPRNADSFLKDDSAEPRRITLTPNILRDDGSSMSSLEKTRSTSFESVEKVAAPPEKVKDEKKKKEKKQGMLSGLFRSKKKDKKGKSDEDGAGETEKVSGEHSRQNSGQTSPVLDKSMSNPDKRGKLQKTQPAPSNGNMMAAAPAAVAVAPVSFEPATQQTQQHTQSSQARAEEPPTQFFAELEGSQVAYEAPTGQEEQIRDIQSRQSTRSPEAQPQLQQSSSMAALTAITNRMRPNSDEPQMKKQKVKKAKQRVELDDFDALSEEDEDEEEPERLSESPVDINHNTYMHGTEAVHIPMNIEDRDNSTPGQQTPDERASEDDERTSSPSMIDVPTEGNHLDEEAKQRSTTNLSEGTETTDDDPTPVPSGPQSPAGAMFQPWQSGLPHLKHAPTPPPARSAPFPPATKAPQQGEESMQRSVVTPSQAYPRRAPSLSSTASTRPSPSPSPVSATDSAASKGSWSDASLRAWLDGGEGNDIKDMLVVIHDKSNVQPVSRDHPLMQGLWTQERSTCSRMMGELDGLLSGFLGKKQYRSKGGLFSSASKGVTTTAAASGGDANKPISSIGSTTTTPPVVGA</sequence>
<feature type="region of interest" description="Disordered" evidence="3">
    <location>
        <begin position="1"/>
        <end position="138"/>
    </location>
</feature>
<feature type="compositionally biased region" description="Basic and acidic residues" evidence="3">
    <location>
        <begin position="683"/>
        <end position="702"/>
    </location>
</feature>
<feature type="compositionally biased region" description="Basic and acidic residues" evidence="3">
    <location>
        <begin position="567"/>
        <end position="576"/>
    </location>
</feature>
<feature type="compositionally biased region" description="Low complexity" evidence="3">
    <location>
        <begin position="1026"/>
        <end position="1055"/>
    </location>
</feature>
<evidence type="ECO:0000256" key="2">
    <source>
        <dbReference type="PROSITE-ProRule" id="PRU00192"/>
    </source>
</evidence>
<dbReference type="EMBL" id="JBFMKM010000012">
    <property type="protein sequence ID" value="KAL1302414.1"/>
    <property type="molecule type" value="Genomic_DNA"/>
</dbReference>
<protein>
    <recommendedName>
        <fullName evidence="4">SH3 domain-containing protein</fullName>
    </recommendedName>
</protein>
<feature type="region of interest" description="Disordered" evidence="3">
    <location>
        <begin position="1146"/>
        <end position="1174"/>
    </location>
</feature>
<feature type="compositionally biased region" description="Polar residues" evidence="3">
    <location>
        <begin position="277"/>
        <end position="290"/>
    </location>
</feature>
<feature type="compositionally biased region" description="Low complexity" evidence="3">
    <location>
        <begin position="337"/>
        <end position="357"/>
    </location>
</feature>
<feature type="compositionally biased region" description="Polar residues" evidence="3">
    <location>
        <begin position="726"/>
        <end position="736"/>
    </location>
</feature>
<feature type="region of interest" description="Disordered" evidence="3">
    <location>
        <begin position="266"/>
        <end position="290"/>
    </location>
</feature>
<evidence type="ECO:0000256" key="3">
    <source>
        <dbReference type="SAM" id="MobiDB-lite"/>
    </source>
</evidence>
<dbReference type="Proteomes" id="UP001562354">
    <property type="component" value="Unassembled WGS sequence"/>
</dbReference>
<feature type="compositionally biased region" description="Polar residues" evidence="3">
    <location>
        <begin position="803"/>
        <end position="833"/>
    </location>
</feature>
<evidence type="ECO:0000313" key="5">
    <source>
        <dbReference type="EMBL" id="KAL1302414.1"/>
    </source>
</evidence>
<name>A0ABR3P8B1_9PEZI</name>
<proteinExistence type="predicted"/>
<feature type="compositionally biased region" description="Basic and acidic residues" evidence="3">
    <location>
        <begin position="607"/>
        <end position="617"/>
    </location>
</feature>
<feature type="compositionally biased region" description="Basic and acidic residues" evidence="3">
    <location>
        <begin position="540"/>
        <end position="560"/>
    </location>
</feature>
<feature type="compositionally biased region" description="Polar residues" evidence="3">
    <location>
        <begin position="703"/>
        <end position="718"/>
    </location>
</feature>
<evidence type="ECO:0000256" key="1">
    <source>
        <dbReference type="ARBA" id="ARBA00022443"/>
    </source>
</evidence>
<dbReference type="RefSeq" id="XP_069198690.1">
    <property type="nucleotide sequence ID" value="XM_069342184.1"/>
</dbReference>
<keyword evidence="6" id="KW-1185">Reference proteome</keyword>
<feature type="compositionally biased region" description="Polar residues" evidence="3">
    <location>
        <begin position="630"/>
        <end position="644"/>
    </location>
</feature>
<feature type="compositionally biased region" description="Acidic residues" evidence="3">
    <location>
        <begin position="856"/>
        <end position="871"/>
    </location>
</feature>
<reference evidence="5 6" key="1">
    <citation type="submission" date="2024-07" db="EMBL/GenBank/DDBJ databases">
        <title>Draft sequence of the Neodothiora populina.</title>
        <authorList>
            <person name="Drown D.D."/>
            <person name="Schuette U.S."/>
            <person name="Buechlein A.B."/>
            <person name="Rusch D.R."/>
            <person name="Winton L.W."/>
            <person name="Adams G.A."/>
        </authorList>
    </citation>
    <scope>NUCLEOTIDE SEQUENCE [LARGE SCALE GENOMIC DNA]</scope>
    <source>
        <strain evidence="5 6">CPC 39397</strain>
    </source>
</reference>
<evidence type="ECO:0000313" key="6">
    <source>
        <dbReference type="Proteomes" id="UP001562354"/>
    </source>
</evidence>
<gene>
    <name evidence="5" type="ORF">AAFC00_002809</name>
</gene>